<organism evidence="2 3">
    <name type="scientific">Clostridium folliculivorans</name>
    <dbReference type="NCBI Taxonomy" id="2886038"/>
    <lineage>
        <taxon>Bacteria</taxon>
        <taxon>Bacillati</taxon>
        <taxon>Bacillota</taxon>
        <taxon>Clostridia</taxon>
        <taxon>Eubacteriales</taxon>
        <taxon>Clostridiaceae</taxon>
        <taxon>Clostridium</taxon>
    </lineage>
</organism>
<evidence type="ECO:0000313" key="3">
    <source>
        <dbReference type="Proteomes" id="UP001057868"/>
    </source>
</evidence>
<evidence type="ECO:0000259" key="1">
    <source>
        <dbReference type="Pfam" id="PF08984"/>
    </source>
</evidence>
<comment type="caution">
    <text evidence="2">The sequence shown here is derived from an EMBL/GenBank/DDBJ whole genome shotgun (WGS) entry which is preliminary data.</text>
</comment>
<dbReference type="EMBL" id="BQXY01000003">
    <property type="protein sequence ID" value="GKU25369.1"/>
    <property type="molecule type" value="Genomic_DNA"/>
</dbReference>
<name>A0A9W5Y2G4_9CLOT</name>
<reference evidence="2" key="1">
    <citation type="journal article" date="2023" name="Int. J. Syst. Evol. Microbiol.">
        <title>&lt;i&gt;Clostridium folliculivorans&lt;/i&gt; sp. nov., isolated from soil samples of an organic paddy in Japan.</title>
        <authorList>
            <person name="Tazawa J."/>
            <person name="Kobayashi H."/>
            <person name="Tanizawa Y."/>
            <person name="Uchino A."/>
            <person name="Tanaka F."/>
            <person name="Urashima Y."/>
            <person name="Miura S."/>
            <person name="Sakamoto M."/>
            <person name="Ohkuma M."/>
            <person name="Tohno M."/>
        </authorList>
    </citation>
    <scope>NUCLEOTIDE SEQUENCE</scope>
    <source>
        <strain evidence="2">D1-1</strain>
    </source>
</reference>
<dbReference type="AlphaFoldDB" id="A0A9W5Y2G4"/>
<dbReference type="Gene3D" id="1.10.3910.10">
    <property type="entry name" value="SP0561-like"/>
    <property type="match status" value="1"/>
</dbReference>
<dbReference type="Pfam" id="PF08984">
    <property type="entry name" value="DUF1858"/>
    <property type="match status" value="1"/>
</dbReference>
<proteinExistence type="predicted"/>
<dbReference type="Proteomes" id="UP001057868">
    <property type="component" value="Unassembled WGS sequence"/>
</dbReference>
<keyword evidence="3" id="KW-1185">Reference proteome</keyword>
<protein>
    <recommendedName>
        <fullName evidence="1">DUF1858 domain-containing protein</fullName>
    </recommendedName>
</protein>
<gene>
    <name evidence="2" type="ORF">CFOLD11_21950</name>
</gene>
<dbReference type="RefSeq" id="WP_261852336.1">
    <property type="nucleotide sequence ID" value="NZ_BQXY01000003.1"/>
</dbReference>
<dbReference type="InterPro" id="IPR015077">
    <property type="entry name" value="DUF1858"/>
</dbReference>
<evidence type="ECO:0000313" key="2">
    <source>
        <dbReference type="EMBL" id="GKU25369.1"/>
    </source>
</evidence>
<accession>A0A9W5Y2G4</accession>
<dbReference type="InterPro" id="IPR038062">
    <property type="entry name" value="ScdA-like_N_sf"/>
</dbReference>
<sequence>MSYDIKEFDINEGTLIGDIAKRYPFIREFLIELSPKFAKLKNPIVFKAMSSKATIALVSEKSGFEVEDLINKIKNHIKEKSL</sequence>
<feature type="domain" description="DUF1858" evidence="1">
    <location>
        <begin position="10"/>
        <end position="70"/>
    </location>
</feature>
<dbReference type="SUPFAM" id="SSF140683">
    <property type="entry name" value="SP0561-like"/>
    <property type="match status" value="1"/>
</dbReference>